<name>A0A0E9TU97_ANGAN</name>
<dbReference type="EMBL" id="GBXM01052092">
    <property type="protein sequence ID" value="JAH56485.1"/>
    <property type="molecule type" value="Transcribed_RNA"/>
</dbReference>
<accession>A0A0E9TU97</accession>
<dbReference type="AlphaFoldDB" id="A0A0E9TU97"/>
<sequence>MMLCEKDEFYSDSFCVKINSRCMQFHQKNGAFLNTS</sequence>
<proteinExistence type="predicted"/>
<organism evidence="1">
    <name type="scientific">Anguilla anguilla</name>
    <name type="common">European freshwater eel</name>
    <name type="synonym">Muraena anguilla</name>
    <dbReference type="NCBI Taxonomy" id="7936"/>
    <lineage>
        <taxon>Eukaryota</taxon>
        <taxon>Metazoa</taxon>
        <taxon>Chordata</taxon>
        <taxon>Craniata</taxon>
        <taxon>Vertebrata</taxon>
        <taxon>Euteleostomi</taxon>
        <taxon>Actinopterygii</taxon>
        <taxon>Neopterygii</taxon>
        <taxon>Teleostei</taxon>
        <taxon>Anguilliformes</taxon>
        <taxon>Anguillidae</taxon>
        <taxon>Anguilla</taxon>
    </lineage>
</organism>
<evidence type="ECO:0000313" key="1">
    <source>
        <dbReference type="EMBL" id="JAH56485.1"/>
    </source>
</evidence>
<protein>
    <submittedName>
        <fullName evidence="1">Uncharacterized protein</fullName>
    </submittedName>
</protein>
<reference evidence="1" key="2">
    <citation type="journal article" date="2015" name="Fish Shellfish Immunol.">
        <title>Early steps in the European eel (Anguilla anguilla)-Vibrio vulnificus interaction in the gills: Role of the RtxA13 toxin.</title>
        <authorList>
            <person name="Callol A."/>
            <person name="Pajuelo D."/>
            <person name="Ebbesson L."/>
            <person name="Teles M."/>
            <person name="MacKenzie S."/>
            <person name="Amaro C."/>
        </authorList>
    </citation>
    <scope>NUCLEOTIDE SEQUENCE</scope>
</reference>
<reference evidence="1" key="1">
    <citation type="submission" date="2014-11" db="EMBL/GenBank/DDBJ databases">
        <authorList>
            <person name="Amaro Gonzalez C."/>
        </authorList>
    </citation>
    <scope>NUCLEOTIDE SEQUENCE</scope>
</reference>